<organism evidence="1 2">
    <name type="scientific">Rhizophagus irregularis</name>
    <dbReference type="NCBI Taxonomy" id="588596"/>
    <lineage>
        <taxon>Eukaryota</taxon>
        <taxon>Fungi</taxon>
        <taxon>Fungi incertae sedis</taxon>
        <taxon>Mucoromycota</taxon>
        <taxon>Glomeromycotina</taxon>
        <taxon>Glomeromycetes</taxon>
        <taxon>Glomerales</taxon>
        <taxon>Glomeraceae</taxon>
        <taxon>Rhizophagus</taxon>
    </lineage>
</organism>
<dbReference type="VEuPathDB" id="FungiDB:RhiirA1_398664"/>
<dbReference type="VEuPathDB" id="FungiDB:RhiirFUN_003895"/>
<evidence type="ECO:0000313" key="2">
    <source>
        <dbReference type="Proteomes" id="UP000232688"/>
    </source>
</evidence>
<dbReference type="EMBL" id="LLXH01001031">
    <property type="protein sequence ID" value="PKC61109.1"/>
    <property type="molecule type" value="Genomic_DNA"/>
</dbReference>
<dbReference type="AlphaFoldDB" id="A0A2N0RCT3"/>
<accession>A0A2N0RCT3</accession>
<reference evidence="1 2" key="2">
    <citation type="submission" date="2017-10" db="EMBL/GenBank/DDBJ databases">
        <title>Genome analyses suggest a sexual origin of heterokaryosis in a supposedly ancient asexual fungus.</title>
        <authorList>
            <person name="Corradi N."/>
            <person name="Sedzielewska K."/>
            <person name="Noel J."/>
            <person name="Charron P."/>
            <person name="Farinelli L."/>
            <person name="Marton T."/>
            <person name="Kruger M."/>
            <person name="Pelin A."/>
            <person name="Brachmann A."/>
            <person name="Corradi N."/>
        </authorList>
    </citation>
    <scope>NUCLEOTIDE SEQUENCE [LARGE SCALE GENOMIC DNA]</scope>
    <source>
        <strain evidence="1 2">A1</strain>
    </source>
</reference>
<sequence>MFEDSEHGGDIFLFCQYYQIPYPSHQKTHHQRPKIQRLHTNFLSMTLFGVYSEIKSEFWHGTLWGESPLLGKEEIIISEVVYKCGDFIYYYNNGRYLGRLRAILRNENDSDNQYVLRVQKTLDYDHLPGNFKGSLRQSRSHKEVWLKDEFIIIKISQLTEKANVMIGFQHQYIPEDTLQINEIIYKHNGHWCIRDAKFSYQHPADYIKLKSPPPSMKVYKLFLDLYFDDFGTYRNVYHSLGGIYLQFGNMPAYMRKQIKNHFVLGFVPFGGTFNEFIKPFVVEMKKLEQGKIMKIQGEDSWIIASLSVITADLPQGNDLTGVLRHGANKGCRTCTIKKELLTDYNQDIVAKSRYHHITNEEITKISQESVISIKNQLGTKYGLRLLPSILDQLKREKHLQTPQDIYHSTAGKIGRLLKITCELFSQEGKENFIKIWKDFEKPKKWPRLPNPINHHASFMMSDYLRIAMIIPYILYRFLKISSLKENGIIAIQQRINAPHNNLIIKSIISCWVHVAKTMKAVFNSEFTADEYNNLQKCLQDELIILSKVFASFENLPNLHVNMHLLMHAQTFGTLINTQVGIKEMVHRVFKGIVPKTNRKNIDLDLLRRYNTLFAIRHLADGGIDPRFGKSCASFTNSNFSHLFSNWYITDNKFFNKKNDNDNNVTSPVEFISNISLKRKISKQDRDNLLSCLPNFNIELQSAYDRDLGVEEALTQFYSISWYEFVSYTIEETNGTFSKIQLHLNDYITINDEDYGESYAVIKGIFRHKGNNGKYYAFIVIDWFKNINQKHSVLECPLYQIQGIGNQRWKNVFSIHMIHEVQKVHFVHNCNSECQDYYNTTNRIWIKNDYYFTAI</sequence>
<comment type="caution">
    <text evidence="1">The sequence shown here is derived from an EMBL/GenBank/DDBJ whole genome shotgun (WGS) entry which is preliminary data.</text>
</comment>
<evidence type="ECO:0008006" key="3">
    <source>
        <dbReference type="Google" id="ProtNLM"/>
    </source>
</evidence>
<dbReference type="VEuPathDB" id="FungiDB:FUN_006445"/>
<evidence type="ECO:0000313" key="1">
    <source>
        <dbReference type="EMBL" id="PKC61109.1"/>
    </source>
</evidence>
<reference evidence="1 2" key="1">
    <citation type="submission" date="2017-10" db="EMBL/GenBank/DDBJ databases">
        <title>Extensive intraspecific genome diversity in a model arbuscular mycorrhizal fungus.</title>
        <authorList>
            <person name="Chen E.C.H."/>
            <person name="Morin E."/>
            <person name="Baudet D."/>
            <person name="Noel J."/>
            <person name="Ndikumana S."/>
            <person name="Charron P."/>
            <person name="St-Onge C."/>
            <person name="Giorgi J."/>
            <person name="Grigoriev I.V."/>
            <person name="Roux C."/>
            <person name="Martin F.M."/>
            <person name="Corradi N."/>
        </authorList>
    </citation>
    <scope>NUCLEOTIDE SEQUENCE [LARGE SCALE GENOMIC DNA]</scope>
    <source>
        <strain evidence="1 2">A1</strain>
    </source>
</reference>
<name>A0A2N0RCT3_9GLOM</name>
<proteinExistence type="predicted"/>
<protein>
    <recommendedName>
        <fullName evidence="3">BAH domain-containing protein</fullName>
    </recommendedName>
</protein>
<gene>
    <name evidence="1" type="ORF">RhiirA1_398664</name>
</gene>
<dbReference type="Proteomes" id="UP000232688">
    <property type="component" value="Unassembled WGS sequence"/>
</dbReference>